<dbReference type="InterPro" id="IPR011761">
    <property type="entry name" value="ATP-grasp"/>
</dbReference>
<dbReference type="Proteomes" id="UP000002200">
    <property type="component" value="Chromosome"/>
</dbReference>
<dbReference type="SUPFAM" id="SSF56059">
    <property type="entry name" value="Glutathione synthetase ATP-binding domain-like"/>
    <property type="match status" value="1"/>
</dbReference>
<comment type="catalytic activity">
    <reaction evidence="7">
        <text>N(6)-biotinyl-L-lysyl-[protein] + hydrogencarbonate + ATP = N(6)-carboxybiotinyl-L-lysyl-[protein] + ADP + phosphate + H(+)</text>
        <dbReference type="Rhea" id="RHEA:13501"/>
        <dbReference type="Rhea" id="RHEA-COMP:10505"/>
        <dbReference type="Rhea" id="RHEA-COMP:10506"/>
        <dbReference type="ChEBI" id="CHEBI:15378"/>
        <dbReference type="ChEBI" id="CHEBI:17544"/>
        <dbReference type="ChEBI" id="CHEBI:30616"/>
        <dbReference type="ChEBI" id="CHEBI:43474"/>
        <dbReference type="ChEBI" id="CHEBI:83144"/>
        <dbReference type="ChEBI" id="CHEBI:83145"/>
        <dbReference type="ChEBI" id="CHEBI:456216"/>
        <dbReference type="EC" id="6.3.4.14"/>
    </reaction>
    <physiologicalReaction direction="left-to-right" evidence="7">
        <dbReference type="Rhea" id="RHEA:13502"/>
    </physiologicalReaction>
</comment>
<evidence type="ECO:0000259" key="11">
    <source>
        <dbReference type="PROSITE" id="PS50979"/>
    </source>
</evidence>
<evidence type="ECO:0000256" key="6">
    <source>
        <dbReference type="ARBA" id="ARBA00023267"/>
    </source>
</evidence>
<dbReference type="PROSITE" id="PS00867">
    <property type="entry name" value="CPSASE_2"/>
    <property type="match status" value="1"/>
</dbReference>
<sequence length="591" mass="64932">MKKITRLLIANRGEIAVRVIRACRDKAIASIAIYSDQDRDAVHTQLADEAYCLEGETAAETYLNIEKILDIAKLSRADGIHPGYGFLAESPEFAEAVSSAGITWVGPRAGVIALLADKLSARKIAEQVGVPVPPGGEHVVSCASEVHNFADKYGLPIAIKAAYGGGGLGMKVVKQKKNIDELFASAQREAQAAFGNKECFIEKYIDRPRHVETQCLADLFGNVQVVSTRDCSVQRRHQKLIEEAPAYTLTDKQEETLITASKAVMKAAEYSGAGTCEFLIDQDGKIFFLEVNARLQVEHPVTEEITGIDLVLEQINIAEGKLLKNLETPVYKGHSLEFRINAEDANSGFMPRHGKVVKFEPPGGLGIRIDSGIKAGDTIGAAFDSLLCKLIVTGNNRECALARARRALDEFVIDGVTTLIPFHRNILNQPDFINGGMYTGWVENEYSKLVNKQTDASTVPDIQDTLSVSKNLREIIVEVNRKQIRVRLPSPIGEYPTERQKPPGRRVGHNFRQKTQEKNPDSIFSPMQAVVVKVNVTEGQSVKKDDLLIVLEAMKMEQPIVAPRDGVVEKINAHTGETVPSGHELLRLKKV</sequence>
<dbReference type="EMBL" id="AE014184">
    <property type="protein sequence ID" value="AAO44117.1"/>
    <property type="molecule type" value="Genomic_DNA"/>
</dbReference>
<dbReference type="FunFam" id="3.30.1490.20:FF:000003">
    <property type="entry name" value="acetyl-CoA carboxylase isoform X1"/>
    <property type="match status" value="1"/>
</dbReference>
<dbReference type="KEGG" id="twh:TWT_020"/>
<keyword evidence="6" id="KW-0092">Biotin</keyword>
<dbReference type="SUPFAM" id="SSF51246">
    <property type="entry name" value="Rudiment single hybrid motif"/>
    <property type="match status" value="1"/>
</dbReference>
<dbReference type="Pfam" id="PF00289">
    <property type="entry name" value="Biotin_carb_N"/>
    <property type="match status" value="1"/>
</dbReference>
<proteinExistence type="predicted"/>
<evidence type="ECO:0000256" key="4">
    <source>
        <dbReference type="ARBA" id="ARBA00022741"/>
    </source>
</evidence>
<evidence type="ECO:0000256" key="1">
    <source>
        <dbReference type="ARBA" id="ARBA00001953"/>
    </source>
</evidence>
<gene>
    <name evidence="12" type="primary">bccA</name>
    <name evidence="12" type="ordered locus">TWT_020</name>
</gene>
<dbReference type="PANTHER" id="PTHR18866">
    <property type="entry name" value="CARBOXYLASE:PYRUVATE/ACETYL-COA/PROPIONYL-COA CARBOXYLASE"/>
    <property type="match status" value="1"/>
</dbReference>
<dbReference type="GeneID" id="67387800"/>
<dbReference type="PROSITE" id="PS50979">
    <property type="entry name" value="BC"/>
    <property type="match status" value="1"/>
</dbReference>
<dbReference type="InterPro" id="IPR011053">
    <property type="entry name" value="Single_hybrid_motif"/>
</dbReference>
<dbReference type="SMART" id="SM00878">
    <property type="entry name" value="Biotin_carb_C"/>
    <property type="match status" value="1"/>
</dbReference>
<dbReference type="HOGENOM" id="CLU_000395_3_1_11"/>
<dbReference type="InterPro" id="IPR005479">
    <property type="entry name" value="CPAse_ATP-bd"/>
</dbReference>
<keyword evidence="3 12" id="KW-0436">Ligase</keyword>
<dbReference type="AlphaFoldDB" id="Q83H42"/>
<dbReference type="Gene3D" id="2.40.50.100">
    <property type="match status" value="1"/>
</dbReference>
<dbReference type="STRING" id="203267.TWT_020"/>
<dbReference type="PANTHER" id="PTHR18866:SF33">
    <property type="entry name" value="METHYLCROTONOYL-COA CARBOXYLASE SUBUNIT ALPHA, MITOCHONDRIAL-RELATED"/>
    <property type="match status" value="1"/>
</dbReference>
<dbReference type="InterPro" id="IPR005482">
    <property type="entry name" value="Biotin_COase_C"/>
</dbReference>
<dbReference type="InterPro" id="IPR001882">
    <property type="entry name" value="Biotin_BS"/>
</dbReference>
<dbReference type="PROSITE" id="PS50968">
    <property type="entry name" value="BIOTINYL_LIPOYL"/>
    <property type="match status" value="1"/>
</dbReference>
<evidence type="ECO:0000256" key="7">
    <source>
        <dbReference type="ARBA" id="ARBA00048501"/>
    </source>
</evidence>
<evidence type="ECO:0000313" key="13">
    <source>
        <dbReference type="Proteomes" id="UP000002200"/>
    </source>
</evidence>
<dbReference type="PROSITE" id="PS00188">
    <property type="entry name" value="BIOTIN"/>
    <property type="match status" value="1"/>
</dbReference>
<evidence type="ECO:0000256" key="8">
    <source>
        <dbReference type="PROSITE-ProRule" id="PRU00409"/>
    </source>
</evidence>
<dbReference type="InterPro" id="IPR005481">
    <property type="entry name" value="BC-like_N"/>
</dbReference>
<keyword evidence="13" id="KW-1185">Reference proteome</keyword>
<dbReference type="CDD" id="cd06850">
    <property type="entry name" value="biotinyl_domain"/>
    <property type="match status" value="1"/>
</dbReference>
<evidence type="ECO:0000256" key="2">
    <source>
        <dbReference type="ARBA" id="ARBA00013263"/>
    </source>
</evidence>
<evidence type="ECO:0000259" key="10">
    <source>
        <dbReference type="PROSITE" id="PS50975"/>
    </source>
</evidence>
<evidence type="ECO:0000256" key="5">
    <source>
        <dbReference type="ARBA" id="ARBA00022840"/>
    </source>
</evidence>
<dbReference type="Gene3D" id="3.30.470.20">
    <property type="entry name" value="ATP-grasp fold, B domain"/>
    <property type="match status" value="1"/>
</dbReference>
<feature type="domain" description="Biotin carboxylation" evidence="11">
    <location>
        <begin position="3"/>
        <end position="447"/>
    </location>
</feature>
<dbReference type="Pfam" id="PF02786">
    <property type="entry name" value="CPSase_L_D2"/>
    <property type="match status" value="1"/>
</dbReference>
<dbReference type="PROSITE" id="PS50975">
    <property type="entry name" value="ATP_GRASP"/>
    <property type="match status" value="1"/>
</dbReference>
<dbReference type="Pfam" id="PF00364">
    <property type="entry name" value="Biotin_lipoyl"/>
    <property type="match status" value="1"/>
</dbReference>
<organism evidence="12 13">
    <name type="scientific">Tropheryma whipplei (strain Twist)</name>
    <name type="common">Whipple's bacillus</name>
    <dbReference type="NCBI Taxonomy" id="203267"/>
    <lineage>
        <taxon>Bacteria</taxon>
        <taxon>Bacillati</taxon>
        <taxon>Actinomycetota</taxon>
        <taxon>Actinomycetes</taxon>
        <taxon>Micrococcales</taxon>
        <taxon>Tropherymataceae</taxon>
        <taxon>Tropheryma</taxon>
    </lineage>
</organism>
<evidence type="ECO:0000313" key="12">
    <source>
        <dbReference type="EMBL" id="AAO44117.1"/>
    </source>
</evidence>
<dbReference type="FunFam" id="3.40.50.20:FF:000010">
    <property type="entry name" value="Propionyl-CoA carboxylase subunit alpha"/>
    <property type="match status" value="1"/>
</dbReference>
<name>Q83H42_TROWT</name>
<dbReference type="InterPro" id="IPR000089">
    <property type="entry name" value="Biotin_lipoyl"/>
</dbReference>
<feature type="domain" description="Lipoyl-binding" evidence="9">
    <location>
        <begin position="514"/>
        <end position="589"/>
    </location>
</feature>
<keyword evidence="4 8" id="KW-0547">Nucleotide-binding</keyword>
<dbReference type="InterPro" id="IPR016185">
    <property type="entry name" value="PreATP-grasp_dom_sf"/>
</dbReference>
<dbReference type="InterPro" id="IPR011764">
    <property type="entry name" value="Biotin_carboxylation_dom"/>
</dbReference>
<dbReference type="InterPro" id="IPR011054">
    <property type="entry name" value="Rudment_hybrid_motif"/>
</dbReference>
<dbReference type="FunFam" id="2.40.50.100:FF:000003">
    <property type="entry name" value="Acetyl-CoA carboxylase biotin carboxyl carrier protein"/>
    <property type="match status" value="1"/>
</dbReference>
<dbReference type="SUPFAM" id="SSF51230">
    <property type="entry name" value="Single hybrid motif"/>
    <property type="match status" value="1"/>
</dbReference>
<keyword evidence="5 8" id="KW-0067">ATP-binding</keyword>
<dbReference type="InterPro" id="IPR050856">
    <property type="entry name" value="Biotin_carboxylase_complex"/>
</dbReference>
<feature type="domain" description="ATP-grasp" evidence="10">
    <location>
        <begin position="122"/>
        <end position="319"/>
    </location>
</feature>
<reference evidence="12 13" key="1">
    <citation type="journal article" date="2003" name="Genome Res.">
        <title>Tropheryma whipplei twist: a human pathogenic Actinobacteria with a reduced genome.</title>
        <authorList>
            <person name="Raoult D."/>
            <person name="Ogata H."/>
            <person name="Audic S."/>
            <person name="Robert C."/>
            <person name="Suhre K."/>
            <person name="Drancourt M."/>
            <person name="Claverie J.-M."/>
        </authorList>
    </citation>
    <scope>NUCLEOTIDE SEQUENCE [LARGE SCALE GENOMIC DNA]</scope>
    <source>
        <strain evidence="12 13">Twist</strain>
    </source>
</reference>
<dbReference type="RefSeq" id="WP_011095993.1">
    <property type="nucleotide sequence ID" value="NC_004572.3"/>
</dbReference>
<evidence type="ECO:0000259" key="9">
    <source>
        <dbReference type="PROSITE" id="PS50968"/>
    </source>
</evidence>
<dbReference type="eggNOG" id="COG4770">
    <property type="taxonomic scope" value="Bacteria"/>
</dbReference>
<comment type="cofactor">
    <cofactor evidence="1">
        <name>biotin</name>
        <dbReference type="ChEBI" id="CHEBI:57586"/>
    </cofactor>
</comment>
<accession>Q83H42</accession>
<dbReference type="OrthoDB" id="9760256at2"/>
<dbReference type="GO" id="GO:0004075">
    <property type="term" value="F:biotin carboxylase activity"/>
    <property type="evidence" value="ECO:0007669"/>
    <property type="project" value="UniProtKB-EC"/>
</dbReference>
<dbReference type="GO" id="GO:0005524">
    <property type="term" value="F:ATP binding"/>
    <property type="evidence" value="ECO:0007669"/>
    <property type="project" value="UniProtKB-UniRule"/>
</dbReference>
<evidence type="ECO:0000256" key="3">
    <source>
        <dbReference type="ARBA" id="ARBA00022598"/>
    </source>
</evidence>
<dbReference type="SUPFAM" id="SSF52440">
    <property type="entry name" value="PreATP-grasp domain"/>
    <property type="match status" value="1"/>
</dbReference>
<dbReference type="GO" id="GO:0046872">
    <property type="term" value="F:metal ion binding"/>
    <property type="evidence" value="ECO:0007669"/>
    <property type="project" value="InterPro"/>
</dbReference>
<protein>
    <recommendedName>
        <fullName evidence="2">biotin carboxylase</fullName>
        <ecNumber evidence="2">6.3.4.14</ecNumber>
    </recommendedName>
</protein>
<dbReference type="EC" id="6.3.4.14" evidence="2"/>
<dbReference type="Pfam" id="PF02785">
    <property type="entry name" value="Biotin_carb_C"/>
    <property type="match status" value="1"/>
</dbReference>